<feature type="transmembrane region" description="Helical" evidence="7">
    <location>
        <begin position="41"/>
        <end position="58"/>
    </location>
</feature>
<evidence type="ECO:0000256" key="3">
    <source>
        <dbReference type="ARBA" id="ARBA00022692"/>
    </source>
</evidence>
<name>A0A4U9D9S3_RAOTE</name>
<keyword evidence="4 7" id="KW-1133">Transmembrane helix</keyword>
<evidence type="ECO:0000313" key="8">
    <source>
        <dbReference type="EMBL" id="VTN12683.1"/>
    </source>
</evidence>
<dbReference type="Proteomes" id="UP000339249">
    <property type="component" value="Unassembled WGS sequence"/>
</dbReference>
<feature type="transmembrane region" description="Helical" evidence="7">
    <location>
        <begin position="70"/>
        <end position="87"/>
    </location>
</feature>
<proteinExistence type="predicted"/>
<accession>A0A4U9D9S3</accession>
<gene>
    <name evidence="8" type="ORF">NCTC9185_04667</name>
</gene>
<comment type="subcellular location">
    <subcellularLocation>
        <location evidence="1">Cell membrane</location>
        <topology evidence="1">Multi-pass membrane protein</topology>
    </subcellularLocation>
</comment>
<dbReference type="InterPro" id="IPR037185">
    <property type="entry name" value="EmrE-like"/>
</dbReference>
<organism evidence="8 9">
    <name type="scientific">Raoultella terrigena</name>
    <name type="common">Klebsiella terrigena</name>
    <dbReference type="NCBI Taxonomy" id="577"/>
    <lineage>
        <taxon>Bacteria</taxon>
        <taxon>Pseudomonadati</taxon>
        <taxon>Pseudomonadota</taxon>
        <taxon>Gammaproteobacteria</taxon>
        <taxon>Enterobacterales</taxon>
        <taxon>Enterobacteriaceae</taxon>
        <taxon>Klebsiella/Raoultella group</taxon>
        <taxon>Raoultella</taxon>
    </lineage>
</organism>
<keyword evidence="5 7" id="KW-0472">Membrane</keyword>
<evidence type="ECO:0000256" key="7">
    <source>
        <dbReference type="SAM" id="Phobius"/>
    </source>
</evidence>
<evidence type="ECO:0000256" key="4">
    <source>
        <dbReference type="ARBA" id="ARBA00022989"/>
    </source>
</evidence>
<feature type="region of interest" description="Disordered" evidence="6">
    <location>
        <begin position="143"/>
        <end position="167"/>
    </location>
</feature>
<dbReference type="AlphaFoldDB" id="A0A4U9D9S3"/>
<sequence length="200" mass="21875">MKPSPGCRFLPSSACASFSPRCCCWPFCRGFRVEKRQWPQILISGLWFALNLCLWIYAVSTTPSLGEGAFIMSLSMLFVPLTAWVMMKTRPARAYWECLPLAIVRSCPAEPAYADCLPPQPGLVSAYRAGAVNLVLLHQPLRPRGAADPADRRAARDHRPGGAGNLGGGGKLGSAVYPADVRLAARQYRYRYQPAASACR</sequence>
<keyword evidence="2" id="KW-1003">Cell membrane</keyword>
<evidence type="ECO:0000256" key="6">
    <source>
        <dbReference type="SAM" id="MobiDB-lite"/>
    </source>
</evidence>
<evidence type="ECO:0000256" key="2">
    <source>
        <dbReference type="ARBA" id="ARBA00022475"/>
    </source>
</evidence>
<reference evidence="8 9" key="1">
    <citation type="submission" date="2019-04" db="EMBL/GenBank/DDBJ databases">
        <authorList>
            <consortium name="Pathogen Informatics"/>
        </authorList>
    </citation>
    <scope>NUCLEOTIDE SEQUENCE [LARGE SCALE GENOMIC DNA]</scope>
    <source>
        <strain evidence="8 9">NCTC9185</strain>
    </source>
</reference>
<evidence type="ECO:0000313" key="9">
    <source>
        <dbReference type="Proteomes" id="UP000339249"/>
    </source>
</evidence>
<dbReference type="EMBL" id="CABDVU010000001">
    <property type="protein sequence ID" value="VTN12683.1"/>
    <property type="molecule type" value="Genomic_DNA"/>
</dbReference>
<dbReference type="SUPFAM" id="SSF103481">
    <property type="entry name" value="Multidrug resistance efflux transporter EmrE"/>
    <property type="match status" value="1"/>
</dbReference>
<feature type="compositionally biased region" description="Basic and acidic residues" evidence="6">
    <location>
        <begin position="149"/>
        <end position="160"/>
    </location>
</feature>
<keyword evidence="3 7" id="KW-0812">Transmembrane</keyword>
<evidence type="ECO:0000256" key="1">
    <source>
        <dbReference type="ARBA" id="ARBA00004651"/>
    </source>
</evidence>
<evidence type="ECO:0000256" key="5">
    <source>
        <dbReference type="ARBA" id="ARBA00023136"/>
    </source>
</evidence>
<protein>
    <submittedName>
        <fullName evidence="8">Uncharacterized protein</fullName>
    </submittedName>
</protein>